<evidence type="ECO:0000313" key="7">
    <source>
        <dbReference type="EMBL" id="RFC62660.1"/>
    </source>
</evidence>
<keyword evidence="8" id="KW-1185">Reference proteome</keyword>
<feature type="transmembrane region" description="Helical" evidence="5">
    <location>
        <begin position="455"/>
        <end position="474"/>
    </location>
</feature>
<dbReference type="CDD" id="cd17321">
    <property type="entry name" value="MFS_MMR_MDR_like"/>
    <property type="match status" value="1"/>
</dbReference>
<dbReference type="InterPro" id="IPR011701">
    <property type="entry name" value="MFS"/>
</dbReference>
<dbReference type="PANTHER" id="PTHR42718:SF39">
    <property type="entry name" value="ACTINORHODIN TRANSPORTER-RELATED"/>
    <property type="match status" value="1"/>
</dbReference>
<dbReference type="Gene3D" id="1.20.1720.10">
    <property type="entry name" value="Multidrug resistance protein D"/>
    <property type="match status" value="1"/>
</dbReference>
<keyword evidence="2 5" id="KW-0812">Transmembrane</keyword>
<dbReference type="Pfam" id="PF07690">
    <property type="entry name" value="MFS_1"/>
    <property type="match status" value="1"/>
</dbReference>
<dbReference type="Proteomes" id="UP000264310">
    <property type="component" value="Unassembled WGS sequence"/>
</dbReference>
<dbReference type="GO" id="GO:0016020">
    <property type="term" value="C:membrane"/>
    <property type="evidence" value="ECO:0007669"/>
    <property type="project" value="UniProtKB-SubCell"/>
</dbReference>
<evidence type="ECO:0000256" key="3">
    <source>
        <dbReference type="ARBA" id="ARBA00022989"/>
    </source>
</evidence>
<dbReference type="PROSITE" id="PS50850">
    <property type="entry name" value="MFS"/>
    <property type="match status" value="1"/>
</dbReference>
<organism evidence="7 8">
    <name type="scientific">Fulvimarina endophytica</name>
    <dbReference type="NCBI Taxonomy" id="2293836"/>
    <lineage>
        <taxon>Bacteria</taxon>
        <taxon>Pseudomonadati</taxon>
        <taxon>Pseudomonadota</taxon>
        <taxon>Alphaproteobacteria</taxon>
        <taxon>Hyphomicrobiales</taxon>
        <taxon>Aurantimonadaceae</taxon>
        <taxon>Fulvimarina</taxon>
    </lineage>
</organism>
<evidence type="ECO:0000259" key="6">
    <source>
        <dbReference type="PROSITE" id="PS50850"/>
    </source>
</evidence>
<comment type="caution">
    <text evidence="7">The sequence shown here is derived from an EMBL/GenBank/DDBJ whole genome shotgun (WGS) entry which is preliminary data.</text>
</comment>
<dbReference type="InterPro" id="IPR036259">
    <property type="entry name" value="MFS_trans_sf"/>
</dbReference>
<feature type="transmembrane region" description="Helical" evidence="5">
    <location>
        <begin position="318"/>
        <end position="335"/>
    </location>
</feature>
<feature type="transmembrane region" description="Helical" evidence="5">
    <location>
        <begin position="347"/>
        <end position="369"/>
    </location>
</feature>
<dbReference type="RefSeq" id="WP_116684184.1">
    <property type="nucleotide sequence ID" value="NZ_QURL01000006.1"/>
</dbReference>
<feature type="transmembrane region" description="Helical" evidence="5">
    <location>
        <begin position="381"/>
        <end position="403"/>
    </location>
</feature>
<keyword evidence="4 5" id="KW-0472">Membrane</keyword>
<evidence type="ECO:0000256" key="4">
    <source>
        <dbReference type="ARBA" id="ARBA00023136"/>
    </source>
</evidence>
<feature type="transmembrane region" description="Helical" evidence="5">
    <location>
        <begin position="57"/>
        <end position="75"/>
    </location>
</feature>
<evidence type="ECO:0000256" key="2">
    <source>
        <dbReference type="ARBA" id="ARBA00022692"/>
    </source>
</evidence>
<feature type="transmembrane region" description="Helical" evidence="5">
    <location>
        <begin position="415"/>
        <end position="435"/>
    </location>
</feature>
<protein>
    <submittedName>
        <fullName evidence="7">MFS transporter</fullName>
    </submittedName>
</protein>
<dbReference type="Gene3D" id="1.20.1250.20">
    <property type="entry name" value="MFS general substrate transporter like domains"/>
    <property type="match status" value="1"/>
</dbReference>
<feature type="transmembrane region" description="Helical" evidence="5">
    <location>
        <begin position="112"/>
        <end position="133"/>
    </location>
</feature>
<feature type="transmembrane region" description="Helical" evidence="5">
    <location>
        <begin position="176"/>
        <end position="198"/>
    </location>
</feature>
<feature type="transmembrane region" description="Helical" evidence="5">
    <location>
        <begin position="20"/>
        <end position="45"/>
    </location>
</feature>
<dbReference type="PRINTS" id="PR01036">
    <property type="entry name" value="TCRTETB"/>
</dbReference>
<feature type="transmembrane region" description="Helical" evidence="5">
    <location>
        <begin position="87"/>
        <end position="106"/>
    </location>
</feature>
<dbReference type="GO" id="GO:0022857">
    <property type="term" value="F:transmembrane transporter activity"/>
    <property type="evidence" value="ECO:0007669"/>
    <property type="project" value="InterPro"/>
</dbReference>
<evidence type="ECO:0000256" key="5">
    <source>
        <dbReference type="SAM" id="Phobius"/>
    </source>
</evidence>
<evidence type="ECO:0000313" key="8">
    <source>
        <dbReference type="Proteomes" id="UP000264310"/>
    </source>
</evidence>
<feature type="transmembrane region" description="Helical" evidence="5">
    <location>
        <begin position="145"/>
        <end position="170"/>
    </location>
</feature>
<reference evidence="7 8" key="1">
    <citation type="submission" date="2018-08" db="EMBL/GenBank/DDBJ databases">
        <title>Fulvimarina sp. 85, whole genome shotgun sequence.</title>
        <authorList>
            <person name="Tuo L."/>
        </authorList>
    </citation>
    <scope>NUCLEOTIDE SEQUENCE [LARGE SCALE GENOMIC DNA]</scope>
    <source>
        <strain evidence="7 8">85</strain>
    </source>
</reference>
<accession>A0A371X0A2</accession>
<feature type="transmembrane region" description="Helical" evidence="5">
    <location>
        <begin position="280"/>
        <end position="306"/>
    </location>
</feature>
<proteinExistence type="predicted"/>
<name>A0A371X0A2_9HYPH</name>
<evidence type="ECO:0000256" key="1">
    <source>
        <dbReference type="ARBA" id="ARBA00004141"/>
    </source>
</evidence>
<dbReference type="InterPro" id="IPR020846">
    <property type="entry name" value="MFS_dom"/>
</dbReference>
<sequence length="484" mass="51363">MSQTSPSESSSLADDPRRWIVLGVLLLAGFMNLIDVTIVNVAIPSLTRDFSATSAEIEWVVAAYILSFALGLLPFGRLGDVVGRKRMFLLGISGFTLGSALCGIAPSIEFLIAARIVQGVSGAMMMPQVLALVQVTFTREERGFAFSLFGVTAGMAAVTGPLAGGTLIAADIYGLVWRPIFLVNIPIGLFALFMGWRLIPATRRGAYQPIDFGGVLLAALTVLFVVFPLVEGRELGWPLWCFAMMIAALPLAAGFVRWERRRERLNKTQLLPVSLLTNRHFLLGLTMTAALFAGIPGFFFVIAIFLQVGFDFTPLQSGLTTVPFSVGVFLASLVSGRFGSSYAKERLVAGPLVLAAGMASLLFVVSTVGDGFDHWAFTAPLILAGLGMGTTVAPLFATILTVVEDRDAGSGSGALQTFQQIGGALGVALLGQIFFSSLGDATTADAYRSSFRAALFLQIALFLVLACLASRLPARAGEAKRAAE</sequence>
<dbReference type="PANTHER" id="PTHR42718">
    <property type="entry name" value="MAJOR FACILITATOR SUPERFAMILY MULTIDRUG TRANSPORTER MFSC"/>
    <property type="match status" value="1"/>
</dbReference>
<feature type="transmembrane region" description="Helical" evidence="5">
    <location>
        <begin position="236"/>
        <end position="259"/>
    </location>
</feature>
<dbReference type="SUPFAM" id="SSF103473">
    <property type="entry name" value="MFS general substrate transporter"/>
    <property type="match status" value="1"/>
</dbReference>
<feature type="transmembrane region" description="Helical" evidence="5">
    <location>
        <begin position="210"/>
        <end position="230"/>
    </location>
</feature>
<comment type="subcellular location">
    <subcellularLocation>
        <location evidence="1">Membrane</location>
        <topology evidence="1">Multi-pass membrane protein</topology>
    </subcellularLocation>
</comment>
<dbReference type="EMBL" id="QURL01000006">
    <property type="protein sequence ID" value="RFC62660.1"/>
    <property type="molecule type" value="Genomic_DNA"/>
</dbReference>
<gene>
    <name evidence="7" type="ORF">DYI37_15650</name>
</gene>
<dbReference type="OrthoDB" id="2414439at2"/>
<keyword evidence="3 5" id="KW-1133">Transmembrane helix</keyword>
<dbReference type="AlphaFoldDB" id="A0A371X0A2"/>
<feature type="domain" description="Major facilitator superfamily (MFS) profile" evidence="6">
    <location>
        <begin position="21"/>
        <end position="478"/>
    </location>
</feature>